<feature type="domain" description="HTH cro/C1-type" evidence="1">
    <location>
        <begin position="2"/>
        <end position="48"/>
    </location>
</feature>
<dbReference type="PROSITE" id="PS50943">
    <property type="entry name" value="HTH_CROC1"/>
    <property type="match status" value="1"/>
</dbReference>
<evidence type="ECO:0000313" key="3">
    <source>
        <dbReference type="Proteomes" id="UP000219565"/>
    </source>
</evidence>
<dbReference type="InterPro" id="IPR001387">
    <property type="entry name" value="Cro/C1-type_HTH"/>
</dbReference>
<organism evidence="2 3">
    <name type="scientific">Nocardia amikacinitolerans</name>
    <dbReference type="NCBI Taxonomy" id="756689"/>
    <lineage>
        <taxon>Bacteria</taxon>
        <taxon>Bacillati</taxon>
        <taxon>Actinomycetota</taxon>
        <taxon>Actinomycetes</taxon>
        <taxon>Mycobacteriales</taxon>
        <taxon>Nocardiaceae</taxon>
        <taxon>Nocardia</taxon>
    </lineage>
</organism>
<dbReference type="InterPro" id="IPR052345">
    <property type="entry name" value="Rad_response_metalloprotease"/>
</dbReference>
<proteinExistence type="predicted"/>
<protein>
    <submittedName>
        <fullName evidence="2">Zn-dependent peptidase ImmA, M78 family</fullName>
    </submittedName>
</protein>
<evidence type="ECO:0000259" key="1">
    <source>
        <dbReference type="PROSITE" id="PS50943"/>
    </source>
</evidence>
<dbReference type="Pfam" id="PF06114">
    <property type="entry name" value="Peptidase_M78"/>
    <property type="match status" value="1"/>
</dbReference>
<evidence type="ECO:0000313" key="2">
    <source>
        <dbReference type="EMBL" id="SNY89087.1"/>
    </source>
</evidence>
<dbReference type="Gene3D" id="1.10.10.2910">
    <property type="match status" value="1"/>
</dbReference>
<name>A0A285LY51_9NOCA</name>
<dbReference type="EMBL" id="OBEG01000007">
    <property type="protein sequence ID" value="SNY89087.1"/>
    <property type="molecule type" value="Genomic_DNA"/>
</dbReference>
<gene>
    <name evidence="2" type="ORF">SAMN04244553_6087</name>
</gene>
<dbReference type="AlphaFoldDB" id="A0A285LY51"/>
<keyword evidence="3" id="KW-1185">Reference proteome</keyword>
<dbReference type="STRING" id="1379680.GCA_001612615_05938"/>
<dbReference type="PANTHER" id="PTHR43236">
    <property type="entry name" value="ANTITOXIN HIGA1"/>
    <property type="match status" value="1"/>
</dbReference>
<dbReference type="Proteomes" id="UP000219565">
    <property type="component" value="Unassembled WGS sequence"/>
</dbReference>
<accession>A0A285LY51</accession>
<dbReference type="InterPro" id="IPR010359">
    <property type="entry name" value="IrrE_HExxH"/>
</dbReference>
<dbReference type="RefSeq" id="WP_342747048.1">
    <property type="nucleotide sequence ID" value="NZ_OBEG01000007.1"/>
</dbReference>
<reference evidence="2 3" key="1">
    <citation type="submission" date="2017-09" db="EMBL/GenBank/DDBJ databases">
        <authorList>
            <person name="Ehlers B."/>
            <person name="Leendertz F.H."/>
        </authorList>
    </citation>
    <scope>NUCLEOTIDE SEQUENCE [LARGE SCALE GENOMIC DNA]</scope>
    <source>
        <strain evidence="2 3">DSM 45537</strain>
    </source>
</reference>
<sequence>MRRGMTKVELARELSVIPRTIARYEAGEAPREIAAALAATLDFPAGYFARGGAPAFDSTEVRFRAARRATARERDAAVAAGVAGMEIDRWISARFVLPEVSLPSLAGNDPKTAAQLLRGFWGLGTKPLPNLVQLCESRGVRVYSLPPLADAVDAYSMWRSDIPYVFLARRKSPERIRFDLAHEIGHLVLHDGEPCATAAVEREADAFASEFLMPAASIIEYLAPTPSVDDILQVRDQFKVSAMALAFAAHKAGRISDWIYRQICIELSTRGFRSSEPGGMPNYEMSRVFPQVLSRSNTKKVTARIIADELDLPLGDVHALTFGTELRAAQETEVTSDGNRSRPTGRYRLRAV</sequence>
<dbReference type="PANTHER" id="PTHR43236:SF1">
    <property type="entry name" value="BLL7220 PROTEIN"/>
    <property type="match status" value="1"/>
</dbReference>
<dbReference type="CDD" id="cd00093">
    <property type="entry name" value="HTH_XRE"/>
    <property type="match status" value="1"/>
</dbReference>